<evidence type="ECO:0000313" key="3">
    <source>
        <dbReference type="Proteomes" id="UP000800200"/>
    </source>
</evidence>
<gene>
    <name evidence="2" type="ORF">K469DRAFT_685237</name>
</gene>
<evidence type="ECO:0000256" key="1">
    <source>
        <dbReference type="SAM" id="MobiDB-lite"/>
    </source>
</evidence>
<name>A0A6A6D6U1_9PEZI</name>
<organism evidence="2 3">
    <name type="scientific">Zopfia rhizophila CBS 207.26</name>
    <dbReference type="NCBI Taxonomy" id="1314779"/>
    <lineage>
        <taxon>Eukaryota</taxon>
        <taxon>Fungi</taxon>
        <taxon>Dikarya</taxon>
        <taxon>Ascomycota</taxon>
        <taxon>Pezizomycotina</taxon>
        <taxon>Dothideomycetes</taxon>
        <taxon>Dothideomycetes incertae sedis</taxon>
        <taxon>Zopfiaceae</taxon>
        <taxon>Zopfia</taxon>
    </lineage>
</organism>
<feature type="compositionally biased region" description="Basic residues" evidence="1">
    <location>
        <begin position="75"/>
        <end position="92"/>
    </location>
</feature>
<feature type="region of interest" description="Disordered" evidence="1">
    <location>
        <begin position="74"/>
        <end position="99"/>
    </location>
</feature>
<proteinExistence type="predicted"/>
<dbReference type="EMBL" id="ML994766">
    <property type="protein sequence ID" value="KAF2174823.1"/>
    <property type="molecule type" value="Genomic_DNA"/>
</dbReference>
<dbReference type="Proteomes" id="UP000800200">
    <property type="component" value="Unassembled WGS sequence"/>
</dbReference>
<evidence type="ECO:0000313" key="2">
    <source>
        <dbReference type="EMBL" id="KAF2174823.1"/>
    </source>
</evidence>
<sequence length="171" mass="19350">MALIHAAKQSYHGFEEEEAFLPSRGQESRLRLEARIQVAPKEARSHGDFARMATKICAMATNVCSEKWRREVRSHGNKGLKSTRVKRGHAPKRQPETATTIGSCATSVKKQTFCNGYASHTSRTHYVVTDRALLAWRQKPTVARIAKENRGFACRLLADKTFEKKLKVERP</sequence>
<reference evidence="2" key="1">
    <citation type="journal article" date="2020" name="Stud. Mycol.">
        <title>101 Dothideomycetes genomes: a test case for predicting lifestyles and emergence of pathogens.</title>
        <authorList>
            <person name="Haridas S."/>
            <person name="Albert R."/>
            <person name="Binder M."/>
            <person name="Bloem J."/>
            <person name="Labutti K."/>
            <person name="Salamov A."/>
            <person name="Andreopoulos B."/>
            <person name="Baker S."/>
            <person name="Barry K."/>
            <person name="Bills G."/>
            <person name="Bluhm B."/>
            <person name="Cannon C."/>
            <person name="Castanera R."/>
            <person name="Culley D."/>
            <person name="Daum C."/>
            <person name="Ezra D."/>
            <person name="Gonzalez J."/>
            <person name="Henrissat B."/>
            <person name="Kuo A."/>
            <person name="Liang C."/>
            <person name="Lipzen A."/>
            <person name="Lutzoni F."/>
            <person name="Magnuson J."/>
            <person name="Mondo S."/>
            <person name="Nolan M."/>
            <person name="Ohm R."/>
            <person name="Pangilinan J."/>
            <person name="Park H.-J."/>
            <person name="Ramirez L."/>
            <person name="Alfaro M."/>
            <person name="Sun H."/>
            <person name="Tritt A."/>
            <person name="Yoshinaga Y."/>
            <person name="Zwiers L.-H."/>
            <person name="Turgeon B."/>
            <person name="Goodwin S."/>
            <person name="Spatafora J."/>
            <person name="Crous P."/>
            <person name="Grigoriev I."/>
        </authorList>
    </citation>
    <scope>NUCLEOTIDE SEQUENCE</scope>
    <source>
        <strain evidence="2">CBS 207.26</strain>
    </source>
</reference>
<dbReference type="AlphaFoldDB" id="A0A6A6D6U1"/>
<accession>A0A6A6D6U1</accession>
<keyword evidence="3" id="KW-1185">Reference proteome</keyword>
<protein>
    <submittedName>
        <fullName evidence="2">Uncharacterized protein</fullName>
    </submittedName>
</protein>